<sequence length="445" mass="50315">SWACVRSGGAGLALHELELGLLLRADASWASCCVLMRAGPSLDEVGGLDLCVRAGQAEKARWAGARWAAPERARREKGWSELGLVLRDGPRALAGLRAGLIQAAFKAPSSQVPLYLWGGSIVHSKKFVANLHRVTTDAQFQKWRAAYASAIPDDVRVRLLKSRKDNEPLVDANDPDARIITFHPFYFSLGFKFPLSKLFKEVFCAMGCAPSQCTPNVYRAIMCFENLSRFFMLELTVREFFYFFEVRHFERYAQVRVYNAKLFNSFSQGDHAWHDDVLEVSGRWEGDVGDGPLVPITYCDVSDISKQLEFGPDMAKVRRALNIPPRFREWRWLLSGYREEDGGLPLSRMSKGGSRMVLTLMICSPDRKNVLLNLSLREKLPPNLREVKLPLRMQRIGEERHATKTTAVISSKMVSLGFECIRRGAKDMKEKMIQHGTSKMVIRKL</sequence>
<protein>
    <submittedName>
        <fullName evidence="1">Protein kinase family protein with leucine-rich repeat domain</fullName>
    </submittedName>
</protein>
<gene>
    <name evidence="1" type="ORF">Prudu_019504</name>
</gene>
<feature type="non-terminal residue" evidence="1">
    <location>
        <position position="1"/>
    </location>
</feature>
<organism evidence="1">
    <name type="scientific">Prunus dulcis</name>
    <name type="common">Almond</name>
    <name type="synonym">Amygdalus dulcis</name>
    <dbReference type="NCBI Taxonomy" id="3755"/>
    <lineage>
        <taxon>Eukaryota</taxon>
        <taxon>Viridiplantae</taxon>
        <taxon>Streptophyta</taxon>
        <taxon>Embryophyta</taxon>
        <taxon>Tracheophyta</taxon>
        <taxon>Spermatophyta</taxon>
        <taxon>Magnoliopsida</taxon>
        <taxon>eudicotyledons</taxon>
        <taxon>Gunneridae</taxon>
        <taxon>Pentapetalae</taxon>
        <taxon>rosids</taxon>
        <taxon>fabids</taxon>
        <taxon>Rosales</taxon>
        <taxon>Rosaceae</taxon>
        <taxon>Amygdaloideae</taxon>
        <taxon>Amygdaleae</taxon>
        <taxon>Prunus</taxon>
    </lineage>
</organism>
<name>A0A4Y1RUC6_PRUDU</name>
<dbReference type="GO" id="GO:0016301">
    <property type="term" value="F:kinase activity"/>
    <property type="evidence" value="ECO:0007669"/>
    <property type="project" value="UniProtKB-KW"/>
</dbReference>
<dbReference type="AlphaFoldDB" id="A0A4Y1RUC6"/>
<keyword evidence="1" id="KW-0808">Transferase</keyword>
<accession>A0A4Y1RUC6</accession>
<evidence type="ECO:0000313" key="1">
    <source>
        <dbReference type="EMBL" id="BBH07535.1"/>
    </source>
</evidence>
<proteinExistence type="predicted"/>
<reference evidence="1" key="1">
    <citation type="journal article" date="2019" name="Science">
        <title>Mutation of a bHLH transcription factor allowed almond domestication.</title>
        <authorList>
            <person name="Sanchez-Perez R."/>
            <person name="Pavan S."/>
            <person name="Mazzeo R."/>
            <person name="Moldovan C."/>
            <person name="Aiese Cigliano R."/>
            <person name="Del Cueto J."/>
            <person name="Ricciardi F."/>
            <person name="Lotti C."/>
            <person name="Ricciardi L."/>
            <person name="Dicenta F."/>
            <person name="Lopez-Marques R.L."/>
            <person name="Lindberg Moller B."/>
        </authorList>
    </citation>
    <scope>NUCLEOTIDE SEQUENCE</scope>
</reference>
<keyword evidence="1" id="KW-0418">Kinase</keyword>
<dbReference type="EMBL" id="AP019303">
    <property type="protein sequence ID" value="BBH07535.1"/>
    <property type="molecule type" value="Genomic_DNA"/>
</dbReference>